<accession>A0A9J6G0K5</accession>
<dbReference type="EMBL" id="JABSTR010000004">
    <property type="protein sequence ID" value="KAH9368241.1"/>
    <property type="molecule type" value="Genomic_DNA"/>
</dbReference>
<keyword evidence="3" id="KW-1185">Reference proteome</keyword>
<protein>
    <submittedName>
        <fullName evidence="2">Uncharacterized protein</fullName>
    </submittedName>
</protein>
<evidence type="ECO:0000313" key="2">
    <source>
        <dbReference type="EMBL" id="KAH9368241.1"/>
    </source>
</evidence>
<proteinExistence type="predicted"/>
<name>A0A9J6G0K5_HAELO</name>
<dbReference type="AlphaFoldDB" id="A0A9J6G0K5"/>
<evidence type="ECO:0000256" key="1">
    <source>
        <dbReference type="SAM" id="Phobius"/>
    </source>
</evidence>
<organism evidence="2 3">
    <name type="scientific">Haemaphysalis longicornis</name>
    <name type="common">Bush tick</name>
    <dbReference type="NCBI Taxonomy" id="44386"/>
    <lineage>
        <taxon>Eukaryota</taxon>
        <taxon>Metazoa</taxon>
        <taxon>Ecdysozoa</taxon>
        <taxon>Arthropoda</taxon>
        <taxon>Chelicerata</taxon>
        <taxon>Arachnida</taxon>
        <taxon>Acari</taxon>
        <taxon>Parasitiformes</taxon>
        <taxon>Ixodida</taxon>
        <taxon>Ixodoidea</taxon>
        <taxon>Ixodidae</taxon>
        <taxon>Haemaphysalinae</taxon>
        <taxon>Haemaphysalis</taxon>
    </lineage>
</organism>
<sequence>MEKEALIRGLAFLEEKAITIGAFVTDRHPGIRAYLRDHCPGIQHYFDIWHVAKGTVISFSQIFCLFVAVLVPVLLRLGQYILLSVILV</sequence>
<dbReference type="Proteomes" id="UP000821853">
    <property type="component" value="Chromosome 2"/>
</dbReference>
<keyword evidence="1" id="KW-0812">Transmembrane</keyword>
<dbReference type="VEuPathDB" id="VectorBase:HLOH_044755"/>
<dbReference type="PANTHER" id="PTHR31751">
    <property type="entry name" value="SI:CH211-108C17.2-RELATED-RELATED"/>
    <property type="match status" value="1"/>
</dbReference>
<evidence type="ECO:0000313" key="3">
    <source>
        <dbReference type="Proteomes" id="UP000821853"/>
    </source>
</evidence>
<dbReference type="OrthoDB" id="8300272at2759"/>
<keyword evidence="1" id="KW-1133">Transmembrane helix</keyword>
<dbReference type="PANTHER" id="PTHR31751:SF42">
    <property type="entry name" value="PROTEIN CBG10204"/>
    <property type="match status" value="1"/>
</dbReference>
<comment type="caution">
    <text evidence="2">The sequence shown here is derived from an EMBL/GenBank/DDBJ whole genome shotgun (WGS) entry which is preliminary data.</text>
</comment>
<keyword evidence="1" id="KW-0472">Membrane</keyword>
<gene>
    <name evidence="2" type="ORF">HPB48_011561</name>
</gene>
<reference evidence="2 3" key="1">
    <citation type="journal article" date="2020" name="Cell">
        <title>Large-Scale Comparative Analyses of Tick Genomes Elucidate Their Genetic Diversity and Vector Capacities.</title>
        <authorList>
            <consortium name="Tick Genome and Microbiome Consortium (TIGMIC)"/>
            <person name="Jia N."/>
            <person name="Wang J."/>
            <person name="Shi W."/>
            <person name="Du L."/>
            <person name="Sun Y."/>
            <person name="Zhan W."/>
            <person name="Jiang J.F."/>
            <person name="Wang Q."/>
            <person name="Zhang B."/>
            <person name="Ji P."/>
            <person name="Bell-Sakyi L."/>
            <person name="Cui X.M."/>
            <person name="Yuan T.T."/>
            <person name="Jiang B.G."/>
            <person name="Yang W.F."/>
            <person name="Lam T.T."/>
            <person name="Chang Q.C."/>
            <person name="Ding S.J."/>
            <person name="Wang X.J."/>
            <person name="Zhu J.G."/>
            <person name="Ruan X.D."/>
            <person name="Zhao L."/>
            <person name="Wei J.T."/>
            <person name="Ye R.Z."/>
            <person name="Que T.C."/>
            <person name="Du C.H."/>
            <person name="Zhou Y.H."/>
            <person name="Cheng J.X."/>
            <person name="Dai P.F."/>
            <person name="Guo W.B."/>
            <person name="Han X.H."/>
            <person name="Huang E.J."/>
            <person name="Li L.F."/>
            <person name="Wei W."/>
            <person name="Gao Y.C."/>
            <person name="Liu J.Z."/>
            <person name="Shao H.Z."/>
            <person name="Wang X."/>
            <person name="Wang C.C."/>
            <person name="Yang T.C."/>
            <person name="Huo Q.B."/>
            <person name="Li W."/>
            <person name="Chen H.Y."/>
            <person name="Chen S.E."/>
            <person name="Zhou L.G."/>
            <person name="Ni X.B."/>
            <person name="Tian J.H."/>
            <person name="Sheng Y."/>
            <person name="Liu T."/>
            <person name="Pan Y.S."/>
            <person name="Xia L.Y."/>
            <person name="Li J."/>
            <person name="Zhao F."/>
            <person name="Cao W.C."/>
        </authorList>
    </citation>
    <scope>NUCLEOTIDE SEQUENCE [LARGE SCALE GENOMIC DNA]</scope>
    <source>
        <strain evidence="2">HaeL-2018</strain>
    </source>
</reference>
<feature type="transmembrane region" description="Helical" evidence="1">
    <location>
        <begin position="62"/>
        <end position="87"/>
    </location>
</feature>